<feature type="compositionally biased region" description="Polar residues" evidence="1">
    <location>
        <begin position="99"/>
        <end position="113"/>
    </location>
</feature>
<dbReference type="Proteomes" id="UP000732380">
    <property type="component" value="Unassembled WGS sequence"/>
</dbReference>
<evidence type="ECO:0000313" key="3">
    <source>
        <dbReference type="Proteomes" id="UP000732380"/>
    </source>
</evidence>
<evidence type="ECO:0000256" key="1">
    <source>
        <dbReference type="SAM" id="MobiDB-lite"/>
    </source>
</evidence>
<name>A0A9P7Q7K3_9HYPO</name>
<evidence type="ECO:0000313" key="2">
    <source>
        <dbReference type="EMBL" id="KAG6121319.1"/>
    </source>
</evidence>
<dbReference type="EMBL" id="SRQM01000040">
    <property type="protein sequence ID" value="KAG6121319.1"/>
    <property type="molecule type" value="Genomic_DNA"/>
</dbReference>
<reference evidence="2 3" key="1">
    <citation type="journal article" date="2020" name="bioRxiv">
        <title>Whole genome comparisons of ergot fungi reveals the divergence and evolution of species within the genus Claviceps are the result of varying mechanisms driving genome evolution and host range expansion.</title>
        <authorList>
            <person name="Wyka S.A."/>
            <person name="Mondo S.J."/>
            <person name="Liu M."/>
            <person name="Dettman J."/>
            <person name="Nalam V."/>
            <person name="Broders K.D."/>
        </authorList>
    </citation>
    <scope>NUCLEOTIDE SEQUENCE [LARGE SCALE GENOMIC DNA]</scope>
    <source>
        <strain evidence="2 3">LM576</strain>
    </source>
</reference>
<dbReference type="AlphaFoldDB" id="A0A9P7Q7K3"/>
<sequence length="144" mass="15308">MLVDAVLWAEEAIATATAMRELHSCDHLVIVEAVHALTRQVVSLNIFEEAELEAWNCIAPLGSGGPLPARQSANLVNLAAAHCNELPAASPQNLRRKSQSQMCQPRGQKSSSGLHVPEPQAINPSAVALRISDTLNMNIGDGGQ</sequence>
<feature type="region of interest" description="Disordered" evidence="1">
    <location>
        <begin position="89"/>
        <end position="119"/>
    </location>
</feature>
<proteinExistence type="predicted"/>
<comment type="caution">
    <text evidence="2">The sequence shown here is derived from an EMBL/GenBank/DDBJ whole genome shotgun (WGS) entry which is preliminary data.</text>
</comment>
<protein>
    <submittedName>
        <fullName evidence="2">Uncharacterized protein</fullName>
    </submittedName>
</protein>
<gene>
    <name evidence="2" type="ORF">E4U13_005047</name>
</gene>
<accession>A0A9P7Q7K3</accession>
<organism evidence="2 3">
    <name type="scientific">Claviceps humidiphila</name>
    <dbReference type="NCBI Taxonomy" id="1294629"/>
    <lineage>
        <taxon>Eukaryota</taxon>
        <taxon>Fungi</taxon>
        <taxon>Dikarya</taxon>
        <taxon>Ascomycota</taxon>
        <taxon>Pezizomycotina</taxon>
        <taxon>Sordariomycetes</taxon>
        <taxon>Hypocreomycetidae</taxon>
        <taxon>Hypocreales</taxon>
        <taxon>Clavicipitaceae</taxon>
        <taxon>Claviceps</taxon>
    </lineage>
</organism>
<keyword evidence="3" id="KW-1185">Reference proteome</keyword>